<dbReference type="InterPro" id="IPR045450">
    <property type="entry name" value="VMAP_C"/>
</dbReference>
<feature type="domain" description="vWA-MoxR associated protein C-terminal" evidence="4">
    <location>
        <begin position="274"/>
        <end position="441"/>
    </location>
</feature>
<feature type="region of interest" description="Disordered" evidence="1">
    <location>
        <begin position="486"/>
        <end position="515"/>
    </location>
</feature>
<organism evidence="5 6">
    <name type="scientific">Frankia alni (strain DSM 45986 / CECT 9034 / ACN14a)</name>
    <dbReference type="NCBI Taxonomy" id="326424"/>
    <lineage>
        <taxon>Bacteria</taxon>
        <taxon>Bacillati</taxon>
        <taxon>Actinomycetota</taxon>
        <taxon>Actinomycetes</taxon>
        <taxon>Frankiales</taxon>
        <taxon>Frankiaceae</taxon>
        <taxon>Frankia</taxon>
    </lineage>
</organism>
<evidence type="ECO:0000313" key="6">
    <source>
        <dbReference type="Proteomes" id="UP000000657"/>
    </source>
</evidence>
<dbReference type="InterPro" id="IPR045431">
    <property type="entry name" value="EAD2"/>
</dbReference>
<reference evidence="5 6" key="1">
    <citation type="journal article" date="2007" name="Genome Res.">
        <title>Genome characteristics of facultatively symbiotic Frankia sp. strains reflect host range and host plant biogeography.</title>
        <authorList>
            <person name="Normand P."/>
            <person name="Lapierre P."/>
            <person name="Tisa L.S."/>
            <person name="Gogarten J.P."/>
            <person name="Alloisio N."/>
            <person name="Bagnarol E."/>
            <person name="Bassi C.A."/>
            <person name="Berry A.M."/>
            <person name="Bickhart D.M."/>
            <person name="Choisne N."/>
            <person name="Couloux A."/>
            <person name="Cournoyer B."/>
            <person name="Cruveiller S."/>
            <person name="Daubin V."/>
            <person name="Demange N."/>
            <person name="Francino M.P."/>
            <person name="Goltsman E."/>
            <person name="Huang Y."/>
            <person name="Kopp O.R."/>
            <person name="Labarre L."/>
            <person name="Lapidus A."/>
            <person name="Lavire C."/>
            <person name="Marechal J."/>
            <person name="Martinez M."/>
            <person name="Mastronunzio J.E."/>
            <person name="Mullin B.C."/>
            <person name="Niemann J."/>
            <person name="Pujic P."/>
            <person name="Rawnsley T."/>
            <person name="Rouy Z."/>
            <person name="Schenowitz C."/>
            <person name="Sellstedt A."/>
            <person name="Tavares F."/>
            <person name="Tomkins J.P."/>
            <person name="Vallenet D."/>
            <person name="Valverde C."/>
            <person name="Wall L.G."/>
            <person name="Wang Y."/>
            <person name="Medigue C."/>
            <person name="Benson D.R."/>
        </authorList>
    </citation>
    <scope>NUCLEOTIDE SEQUENCE [LARGE SCALE GENOMIC DNA]</scope>
    <source>
        <strain evidence="6">DSM 45986 / CECT 9034 / ACN14a</strain>
    </source>
</reference>
<dbReference type="AlphaFoldDB" id="Q0RU24"/>
<sequence length="554" mass="61963">MSSSQRDKLRSDILVHVVNCLDASTDLYSPAARNLLISRFEQRSGQRVFIPHSDVTRDWWFRFVEACLNDLDNRFEERREYLANGFASLVDAIHDLRPGSVLVDLLLRLRDEWEAAEVADEAGGLWDLLREELADMPARRVVRAFHDACHPAHPPAHCVDAWHLFLWAASREPEPARLPSHARFLLQCAHVLTPGTRVRVEAWLRGEAHRSGLTHELNQTQLAVGRPGHQRTYVVSLSFQPVGPSPEDHLASARLYGADHEVRHLGTPRMARPGGFEEIAAGVVDEAEEILKEETPLSEPVSLAVEVFLPLTRMDLPVTSWRRESDGDPRLLIEDHTVVVRSFERTRQRGPSLRQRRRWAQLLRPSPPAMAAAHAADLKEFELARNDRIVAVVLSGPPTPGSPAGKELADALREGIGVVAWQHADPDRPATDTALLDLLTRVDAHSGVGAFTGVDAHADVDSLSNVFPLTLPRRFREENLIRLERRLPETAGSANSRDTANSQDTANARDMANSRDMARRRVATLLWEDLRQDTGQTAPPSTAPVNRRPVEEPR</sequence>
<evidence type="ECO:0000259" key="4">
    <source>
        <dbReference type="Pfam" id="PF20028"/>
    </source>
</evidence>
<dbReference type="Pfam" id="PF20028">
    <property type="entry name" value="VMAP-C"/>
    <property type="match status" value="1"/>
</dbReference>
<evidence type="ECO:0000256" key="1">
    <source>
        <dbReference type="SAM" id="MobiDB-lite"/>
    </source>
</evidence>
<dbReference type="Proteomes" id="UP000000657">
    <property type="component" value="Chromosome"/>
</dbReference>
<protein>
    <submittedName>
        <fullName evidence="5">Uncharacterized protein</fullName>
    </submittedName>
</protein>
<keyword evidence="6" id="KW-1185">Reference proteome</keyword>
<feature type="domain" description="vWA-MoxR associated protein middle region 0" evidence="2">
    <location>
        <begin position="126"/>
        <end position="220"/>
    </location>
</feature>
<dbReference type="HOGENOM" id="CLU_491562_0_0_11"/>
<gene>
    <name evidence="5" type="ordered locus">FRAAL0243</name>
</gene>
<feature type="compositionally biased region" description="Polar residues" evidence="1">
    <location>
        <begin position="492"/>
        <end position="506"/>
    </location>
</feature>
<evidence type="ECO:0000313" key="5">
    <source>
        <dbReference type="EMBL" id="CAJ58920.1"/>
    </source>
</evidence>
<proteinExistence type="predicted"/>
<name>Q0RU24_FRAAA</name>
<accession>Q0RU24</accession>
<dbReference type="InterPro" id="IPR045555">
    <property type="entry name" value="VMAP-M0"/>
</dbReference>
<dbReference type="EMBL" id="CT573213">
    <property type="protein sequence ID" value="CAJ58920.1"/>
    <property type="molecule type" value="Genomic_DNA"/>
</dbReference>
<feature type="compositionally biased region" description="Polar residues" evidence="1">
    <location>
        <begin position="533"/>
        <end position="544"/>
    </location>
</feature>
<dbReference type="Pfam" id="PF19916">
    <property type="entry name" value="VMAP-M0"/>
    <property type="match status" value="1"/>
</dbReference>
<evidence type="ECO:0000259" key="3">
    <source>
        <dbReference type="Pfam" id="PF19956"/>
    </source>
</evidence>
<evidence type="ECO:0000259" key="2">
    <source>
        <dbReference type="Pfam" id="PF19916"/>
    </source>
</evidence>
<dbReference type="OrthoDB" id="3217856at2"/>
<dbReference type="Pfam" id="PF19956">
    <property type="entry name" value="EAD2"/>
    <property type="match status" value="1"/>
</dbReference>
<dbReference type="KEGG" id="fal:FRAAL0243"/>
<feature type="region of interest" description="Disordered" evidence="1">
    <location>
        <begin position="529"/>
        <end position="554"/>
    </location>
</feature>
<feature type="domain" description="Effector-associated" evidence="3">
    <location>
        <begin position="18"/>
        <end position="111"/>
    </location>
</feature>
<dbReference type="STRING" id="326424.FRAAL0243"/>